<dbReference type="Gene3D" id="1.20.1600.10">
    <property type="entry name" value="Outer membrane efflux proteins (OEP)"/>
    <property type="match status" value="1"/>
</dbReference>
<evidence type="ECO:0000256" key="1">
    <source>
        <dbReference type="ARBA" id="ARBA00004370"/>
    </source>
</evidence>
<evidence type="ECO:0000256" key="6">
    <source>
        <dbReference type="ARBA" id="ARBA00023136"/>
    </source>
</evidence>
<keyword evidence="7 9" id="KW-0564">Palmitate</keyword>
<organism evidence="10 11">
    <name type="scientific">Duganella aceris</name>
    <dbReference type="NCBI Taxonomy" id="2703883"/>
    <lineage>
        <taxon>Bacteria</taxon>
        <taxon>Pseudomonadati</taxon>
        <taxon>Pseudomonadota</taxon>
        <taxon>Betaproteobacteria</taxon>
        <taxon>Burkholderiales</taxon>
        <taxon>Oxalobacteraceae</taxon>
        <taxon>Telluria group</taxon>
        <taxon>Duganella</taxon>
    </lineage>
</organism>
<evidence type="ECO:0000313" key="11">
    <source>
        <dbReference type="Proteomes" id="UP000666369"/>
    </source>
</evidence>
<gene>
    <name evidence="10" type="ORF">GW587_13655</name>
</gene>
<feature type="chain" id="PRO_5044954986" evidence="9">
    <location>
        <begin position="20"/>
        <end position="488"/>
    </location>
</feature>
<dbReference type="RefSeq" id="WP_166103672.1">
    <property type="nucleotide sequence ID" value="NZ_JAADJT010000005.1"/>
</dbReference>
<comment type="subcellular location">
    <subcellularLocation>
        <location evidence="9">Cell membrane</location>
        <topology evidence="9">Lipid-anchor</topology>
    </subcellularLocation>
    <subcellularLocation>
        <location evidence="1">Membrane</location>
    </subcellularLocation>
</comment>
<evidence type="ECO:0000256" key="8">
    <source>
        <dbReference type="ARBA" id="ARBA00023288"/>
    </source>
</evidence>
<evidence type="ECO:0000313" key="10">
    <source>
        <dbReference type="EMBL" id="NGZ85299.1"/>
    </source>
</evidence>
<evidence type="ECO:0000256" key="9">
    <source>
        <dbReference type="RuleBase" id="RU362097"/>
    </source>
</evidence>
<dbReference type="PANTHER" id="PTHR30203">
    <property type="entry name" value="OUTER MEMBRANE CATION EFFLUX PROTEIN"/>
    <property type="match status" value="1"/>
</dbReference>
<name>A0ABX0FL35_9BURK</name>
<keyword evidence="8 9" id="KW-0449">Lipoprotein</keyword>
<protein>
    <submittedName>
        <fullName evidence="10">Efflux transporter outer membrane subunit</fullName>
    </submittedName>
</protein>
<comment type="caution">
    <text evidence="10">The sequence shown here is derived from an EMBL/GenBank/DDBJ whole genome shotgun (WGS) entry which is preliminary data.</text>
</comment>
<keyword evidence="6 9" id="KW-0472">Membrane</keyword>
<keyword evidence="5 9" id="KW-0732">Signal</keyword>
<evidence type="ECO:0000256" key="7">
    <source>
        <dbReference type="ARBA" id="ARBA00023139"/>
    </source>
</evidence>
<evidence type="ECO:0000256" key="5">
    <source>
        <dbReference type="ARBA" id="ARBA00022729"/>
    </source>
</evidence>
<comment type="similarity">
    <text evidence="2 9">Belongs to the outer membrane factor (OMF) (TC 1.B.17) family.</text>
</comment>
<evidence type="ECO:0000256" key="4">
    <source>
        <dbReference type="ARBA" id="ARBA00022692"/>
    </source>
</evidence>
<evidence type="ECO:0000256" key="2">
    <source>
        <dbReference type="ARBA" id="ARBA00007613"/>
    </source>
</evidence>
<dbReference type="Proteomes" id="UP000666369">
    <property type="component" value="Unassembled WGS sequence"/>
</dbReference>
<reference evidence="11" key="2">
    <citation type="submission" date="2023-07" db="EMBL/GenBank/DDBJ databases">
        <title>Duganella aceri sp. nov., isolated from tree sap.</title>
        <authorList>
            <person name="Kim I.S."/>
        </authorList>
    </citation>
    <scope>NUCLEOTIDE SEQUENCE [LARGE SCALE GENOMIC DNA]</scope>
    <source>
        <strain evidence="11">SAP-35</strain>
    </source>
</reference>
<sequence length="488" mass="52158">MTKITTRFARTTALATAMAATLALLSGCASDGGLRPSAALQDGARLSASATLADVAVTPAAWPAHDWWRRYGDAQLNQLAAEALAASPTMRIAAARVRQAAAVEGLAESALSPQVNGGARSNRQRFSEHSNVPKPLAGSWNWSNEASLNFSYELDFWGKNQAAVDAALGRRLAAEVDAEAARLVLMVALTQSYLKLSQLHAQRELAVSVLRQRQEILSLTRKRLAAKLDSEAELKQSELGIPVAKGEIAALGEAIQLAQTQLAALTGAGPDRGATITRPQLQSVRPAELPSTLSSELIARRPDVVAQRWRVEALRSDIGVAKAQFYPSFNLTALVGLQTLGFGQFLNAGSAIASAGSNLSLPIFDGGRLRSNLALRNADYDVAVEGYNLALTEAVRDVVSQLVSIQWLQQRSVLQAEATATAQQAYDLAAQRYSGGLGNYLQVLSAELQVLAQQRAQIELDTRAFDLDMQLVRALGGGYQPESTFSSR</sequence>
<accession>A0ABX0FL35</accession>
<dbReference type="Pfam" id="PF02321">
    <property type="entry name" value="OEP"/>
    <property type="match status" value="2"/>
</dbReference>
<dbReference type="InterPro" id="IPR010131">
    <property type="entry name" value="MdtP/NodT-like"/>
</dbReference>
<dbReference type="SUPFAM" id="SSF56954">
    <property type="entry name" value="Outer membrane efflux proteins (OEP)"/>
    <property type="match status" value="1"/>
</dbReference>
<keyword evidence="4 9" id="KW-0812">Transmembrane</keyword>
<reference evidence="10 11" key="1">
    <citation type="submission" date="2020-01" db="EMBL/GenBank/DDBJ databases">
        <authorList>
            <person name="Lee S.D."/>
        </authorList>
    </citation>
    <scope>NUCLEOTIDE SEQUENCE [LARGE SCALE GENOMIC DNA]</scope>
    <source>
        <strain evidence="10 11">SAP-35</strain>
    </source>
</reference>
<feature type="signal peptide" evidence="9">
    <location>
        <begin position="1"/>
        <end position="19"/>
    </location>
</feature>
<dbReference type="EMBL" id="JAADJT010000005">
    <property type="protein sequence ID" value="NGZ85299.1"/>
    <property type="molecule type" value="Genomic_DNA"/>
</dbReference>
<proteinExistence type="inferred from homology"/>
<keyword evidence="3 9" id="KW-1134">Transmembrane beta strand</keyword>
<evidence type="ECO:0000256" key="3">
    <source>
        <dbReference type="ARBA" id="ARBA00022452"/>
    </source>
</evidence>
<dbReference type="PROSITE" id="PS51257">
    <property type="entry name" value="PROKAR_LIPOPROTEIN"/>
    <property type="match status" value="1"/>
</dbReference>
<dbReference type="NCBIfam" id="TIGR01845">
    <property type="entry name" value="outer_NodT"/>
    <property type="match status" value="1"/>
</dbReference>
<dbReference type="PANTHER" id="PTHR30203:SF20">
    <property type="entry name" value="MULTIDRUG RESISTANCE OUTER MEMBRANE PROTEIN MDTP-RELATED"/>
    <property type="match status" value="1"/>
</dbReference>
<keyword evidence="11" id="KW-1185">Reference proteome</keyword>
<dbReference type="InterPro" id="IPR003423">
    <property type="entry name" value="OMP_efflux"/>
</dbReference>
<dbReference type="Gene3D" id="2.20.200.10">
    <property type="entry name" value="Outer membrane efflux proteins (OEP)"/>
    <property type="match status" value="1"/>
</dbReference>